<proteinExistence type="predicted"/>
<evidence type="ECO:0000313" key="1">
    <source>
        <dbReference type="EMBL" id="JAI07675.1"/>
    </source>
</evidence>
<accession>A0A0E9XYC9</accession>
<reference evidence="1" key="2">
    <citation type="journal article" date="2015" name="Fish Shellfish Immunol.">
        <title>Early steps in the European eel (Anguilla anguilla)-Vibrio vulnificus interaction in the gills: Role of the RtxA13 toxin.</title>
        <authorList>
            <person name="Callol A."/>
            <person name="Pajuelo D."/>
            <person name="Ebbesson L."/>
            <person name="Teles M."/>
            <person name="MacKenzie S."/>
            <person name="Amaro C."/>
        </authorList>
    </citation>
    <scope>NUCLEOTIDE SEQUENCE</scope>
</reference>
<reference evidence="1" key="1">
    <citation type="submission" date="2014-11" db="EMBL/GenBank/DDBJ databases">
        <authorList>
            <person name="Amaro Gonzalez C."/>
        </authorList>
    </citation>
    <scope>NUCLEOTIDE SEQUENCE</scope>
</reference>
<protein>
    <submittedName>
        <fullName evidence="1">Uncharacterized protein</fullName>
    </submittedName>
</protein>
<dbReference type="AlphaFoldDB" id="A0A0E9XYC9"/>
<organism evidence="1">
    <name type="scientific">Anguilla anguilla</name>
    <name type="common">European freshwater eel</name>
    <name type="synonym">Muraena anguilla</name>
    <dbReference type="NCBI Taxonomy" id="7936"/>
    <lineage>
        <taxon>Eukaryota</taxon>
        <taxon>Metazoa</taxon>
        <taxon>Chordata</taxon>
        <taxon>Craniata</taxon>
        <taxon>Vertebrata</taxon>
        <taxon>Euteleostomi</taxon>
        <taxon>Actinopterygii</taxon>
        <taxon>Neopterygii</taxon>
        <taxon>Teleostei</taxon>
        <taxon>Anguilliformes</taxon>
        <taxon>Anguillidae</taxon>
        <taxon>Anguilla</taxon>
    </lineage>
</organism>
<sequence length="50" mass="5919">MRLRHYYYMVLPDLLYMVCVIVKPSFDVAVAELERNTTDEAVTDLAFHRI</sequence>
<dbReference type="EMBL" id="GBXM01000903">
    <property type="protein sequence ID" value="JAI07675.1"/>
    <property type="molecule type" value="Transcribed_RNA"/>
</dbReference>
<name>A0A0E9XYC9_ANGAN</name>